<dbReference type="InterPro" id="IPR038606">
    <property type="entry name" value="To_sf"/>
</dbReference>
<organism evidence="5 6">
    <name type="scientific">Cryptotermes secundus</name>
    <dbReference type="NCBI Taxonomy" id="105785"/>
    <lineage>
        <taxon>Eukaryota</taxon>
        <taxon>Metazoa</taxon>
        <taxon>Ecdysozoa</taxon>
        <taxon>Arthropoda</taxon>
        <taxon>Hexapoda</taxon>
        <taxon>Insecta</taxon>
        <taxon>Pterygota</taxon>
        <taxon>Neoptera</taxon>
        <taxon>Polyneoptera</taxon>
        <taxon>Dictyoptera</taxon>
        <taxon>Blattodea</taxon>
        <taxon>Blattoidea</taxon>
        <taxon>Termitoidae</taxon>
        <taxon>Kalotermitidae</taxon>
        <taxon>Cryptotermitinae</taxon>
        <taxon>Cryptotermes</taxon>
    </lineage>
</organism>
<protein>
    <recommendedName>
        <fullName evidence="7">Protein takeout</fullName>
    </recommendedName>
</protein>
<dbReference type="PANTHER" id="PTHR11008">
    <property type="entry name" value="PROTEIN TAKEOUT-LIKE PROTEIN"/>
    <property type="match status" value="1"/>
</dbReference>
<dbReference type="Gene3D" id="3.15.10.30">
    <property type="entry name" value="Haemolymph juvenile hormone binding protein"/>
    <property type="match status" value="1"/>
</dbReference>
<evidence type="ECO:0000256" key="4">
    <source>
        <dbReference type="SAM" id="SignalP"/>
    </source>
</evidence>
<sequence>MELLFYMILLSPVLASGAQGPKRPQKPASAYFSICHRSDPNISGCIKNTIEDLRPTLIKGTPELDLIPLDPLNIPRLELREGGGNFRFEQVLTNVTIHGLGAFKLLNVKADTDNLTLDMHMLTPFMRFDAYYEMEGKVLVVPLSGKGDCVVNFTDVTTIAHTQLELVTRDGDQYLNVQKVEWNIDAENCHFHFNNLFGGDKALGANTNAFLNKNWREAFDTFKYLAEEAFGILFRDLTNRVYRHFTYKELLPE</sequence>
<dbReference type="GO" id="GO:0005615">
    <property type="term" value="C:extracellular space"/>
    <property type="evidence" value="ECO:0007669"/>
    <property type="project" value="TreeGrafter"/>
</dbReference>
<reference evidence="5 6" key="1">
    <citation type="submission" date="2017-12" db="EMBL/GenBank/DDBJ databases">
        <title>Hemimetabolous genomes reveal molecular basis of termite eusociality.</title>
        <authorList>
            <person name="Harrison M.C."/>
            <person name="Jongepier E."/>
            <person name="Robertson H.M."/>
            <person name="Arning N."/>
            <person name="Bitard-Feildel T."/>
            <person name="Chao H."/>
            <person name="Childers C.P."/>
            <person name="Dinh H."/>
            <person name="Doddapaneni H."/>
            <person name="Dugan S."/>
            <person name="Gowin J."/>
            <person name="Greiner C."/>
            <person name="Han Y."/>
            <person name="Hu H."/>
            <person name="Hughes D.S.T."/>
            <person name="Huylmans A.-K."/>
            <person name="Kemena C."/>
            <person name="Kremer L.P.M."/>
            <person name="Lee S.L."/>
            <person name="Lopez-Ezquerra A."/>
            <person name="Mallet L."/>
            <person name="Monroy-Kuhn J.M."/>
            <person name="Moser A."/>
            <person name="Murali S.C."/>
            <person name="Muzny D.M."/>
            <person name="Otani S."/>
            <person name="Piulachs M.-D."/>
            <person name="Poelchau M."/>
            <person name="Qu J."/>
            <person name="Schaub F."/>
            <person name="Wada-Katsumata A."/>
            <person name="Worley K.C."/>
            <person name="Xie Q."/>
            <person name="Ylla G."/>
            <person name="Poulsen M."/>
            <person name="Gibbs R.A."/>
            <person name="Schal C."/>
            <person name="Richards S."/>
            <person name="Belles X."/>
            <person name="Korb J."/>
            <person name="Bornberg-Bauer E."/>
        </authorList>
    </citation>
    <scope>NUCLEOTIDE SEQUENCE [LARGE SCALE GENOMIC DNA]</scope>
    <source>
        <tissue evidence="5">Whole body</tissue>
    </source>
</reference>
<gene>
    <name evidence="5" type="ORF">B7P43_G07903</name>
</gene>
<comment type="similarity">
    <text evidence="3">Belongs to the TO family.</text>
</comment>
<dbReference type="FunFam" id="3.15.10.30:FF:000001">
    <property type="entry name" value="Takeout-like protein 1"/>
    <property type="match status" value="1"/>
</dbReference>
<accession>A0A2J7QTJ7</accession>
<feature type="signal peptide" evidence="4">
    <location>
        <begin position="1"/>
        <end position="15"/>
    </location>
</feature>
<comment type="caution">
    <text evidence="5">The sequence shown here is derived from an EMBL/GenBank/DDBJ whole genome shotgun (WGS) entry which is preliminary data.</text>
</comment>
<proteinExistence type="inferred from homology"/>
<name>A0A2J7QTJ7_9NEOP</name>
<dbReference type="OrthoDB" id="8174700at2759"/>
<keyword evidence="1 4" id="KW-0732">Signal</keyword>
<dbReference type="PANTHER" id="PTHR11008:SF41">
    <property type="entry name" value="RE70318P"/>
    <property type="match status" value="1"/>
</dbReference>
<evidence type="ECO:0000256" key="1">
    <source>
        <dbReference type="ARBA" id="ARBA00022729"/>
    </source>
</evidence>
<keyword evidence="2" id="KW-0090">Biological rhythms</keyword>
<evidence type="ECO:0000256" key="2">
    <source>
        <dbReference type="ARBA" id="ARBA00023108"/>
    </source>
</evidence>
<evidence type="ECO:0000313" key="6">
    <source>
        <dbReference type="Proteomes" id="UP000235965"/>
    </source>
</evidence>
<dbReference type="STRING" id="105785.A0A2J7QTJ7"/>
<dbReference type="InParanoid" id="A0A2J7QTJ7"/>
<dbReference type="InterPro" id="IPR010562">
    <property type="entry name" value="Haemolymph_juvenile_hormone-bd"/>
</dbReference>
<evidence type="ECO:0000256" key="3">
    <source>
        <dbReference type="ARBA" id="ARBA00060902"/>
    </source>
</evidence>
<dbReference type="GO" id="GO:0007623">
    <property type="term" value="P:circadian rhythm"/>
    <property type="evidence" value="ECO:0007669"/>
    <property type="project" value="UniProtKB-ARBA"/>
</dbReference>
<dbReference type="Pfam" id="PF06585">
    <property type="entry name" value="JHBP"/>
    <property type="match status" value="1"/>
</dbReference>
<keyword evidence="6" id="KW-1185">Reference proteome</keyword>
<feature type="chain" id="PRO_5014362568" description="Protein takeout" evidence="4">
    <location>
        <begin position="16"/>
        <end position="253"/>
    </location>
</feature>
<dbReference type="AlphaFoldDB" id="A0A2J7QTJ7"/>
<evidence type="ECO:0008006" key="7">
    <source>
        <dbReference type="Google" id="ProtNLM"/>
    </source>
</evidence>
<dbReference type="SMART" id="SM00700">
    <property type="entry name" value="JHBP"/>
    <property type="match status" value="1"/>
</dbReference>
<evidence type="ECO:0000313" key="5">
    <source>
        <dbReference type="EMBL" id="PNF31908.1"/>
    </source>
</evidence>
<dbReference type="Proteomes" id="UP000235965">
    <property type="component" value="Unassembled WGS sequence"/>
</dbReference>
<dbReference type="EMBL" id="NEVH01011194">
    <property type="protein sequence ID" value="PNF31908.1"/>
    <property type="molecule type" value="Genomic_DNA"/>
</dbReference>